<keyword evidence="2" id="KW-1185">Reference proteome</keyword>
<dbReference type="Pfam" id="PF14281">
    <property type="entry name" value="PDDEXK_4"/>
    <property type="match status" value="1"/>
</dbReference>
<dbReference type="EMBL" id="BSPO01000003">
    <property type="protein sequence ID" value="GLS84686.1"/>
    <property type="molecule type" value="Genomic_DNA"/>
</dbReference>
<gene>
    <name evidence="1" type="ORF">GCM10007894_26630</name>
</gene>
<dbReference type="RefSeq" id="WP_095500338.1">
    <property type="nucleotide sequence ID" value="NZ_BSPO01000003.1"/>
</dbReference>
<evidence type="ECO:0008006" key="3">
    <source>
        <dbReference type="Google" id="ProtNLM"/>
    </source>
</evidence>
<evidence type="ECO:0000313" key="2">
    <source>
        <dbReference type="Proteomes" id="UP001157439"/>
    </source>
</evidence>
<name>A0AA37U1R6_9GAMM</name>
<protein>
    <recommendedName>
        <fullName evidence="3">PD-(D/E)XK nuclease superfamily protein</fullName>
    </recommendedName>
</protein>
<dbReference type="Proteomes" id="UP001157439">
    <property type="component" value="Unassembled WGS sequence"/>
</dbReference>
<evidence type="ECO:0000313" key="1">
    <source>
        <dbReference type="EMBL" id="GLS84686.1"/>
    </source>
</evidence>
<accession>A0AA37U1R6</accession>
<dbReference type="InterPro" id="IPR029470">
    <property type="entry name" value="PDDEXK_4"/>
</dbReference>
<comment type="caution">
    <text evidence="1">The sequence shown here is derived from an EMBL/GenBank/DDBJ whole genome shotgun (WGS) entry which is preliminary data.</text>
</comment>
<organism evidence="1 2">
    <name type="scientific">Paraferrimonas haliotis</name>
    <dbReference type="NCBI Taxonomy" id="2013866"/>
    <lineage>
        <taxon>Bacteria</taxon>
        <taxon>Pseudomonadati</taxon>
        <taxon>Pseudomonadota</taxon>
        <taxon>Gammaproteobacteria</taxon>
        <taxon>Alteromonadales</taxon>
        <taxon>Ferrimonadaceae</taxon>
        <taxon>Paraferrimonas</taxon>
    </lineage>
</organism>
<proteinExistence type="predicted"/>
<reference evidence="1 2" key="1">
    <citation type="journal article" date="2014" name="Int. J. Syst. Evol. Microbiol.">
        <title>Complete genome sequence of Corynebacterium casei LMG S-19264T (=DSM 44701T), isolated from a smear-ripened cheese.</title>
        <authorList>
            <consortium name="US DOE Joint Genome Institute (JGI-PGF)"/>
            <person name="Walter F."/>
            <person name="Albersmeier A."/>
            <person name="Kalinowski J."/>
            <person name="Ruckert C."/>
        </authorList>
    </citation>
    <scope>NUCLEOTIDE SEQUENCE [LARGE SCALE GENOMIC DNA]</scope>
    <source>
        <strain evidence="1 2">NBRC 112785</strain>
    </source>
</reference>
<sequence>MDLQNGLFTSLIKYSASDKNQPKENFVTEAFAWLLNVDRPLRNAFFKQLPKFCKKEAYNPINDLNVAHFGDISTQVNFDGKFPDMVWQSDSFTIVFENKVWAELHHNQLKNYRDYAQKHYKSHCVVVITASRMQHTQKPDYGLCWYQVKNIIDSLSDDKTLGWFRAEFCALLSSLGLLNQTPINTLTFSYYNEVQQIQQQFKTIAESANDASIDWPITQKGLMEKHNASVKSRWGRIGIEFNSAKGTKSQGEWKPGLFCGFVVDPYDHQVEDLFEDGPIVLVSIELDTAVQSIIKMPIYQKLVNELKNTISDNWVVTDRSTESKNGKYNKWRPLMIYMTAAAFFEGTNTVDEQHLRFQTLIKEVQRQIIDCESFEPFCKSLSETTE</sequence>
<dbReference type="AlphaFoldDB" id="A0AA37U1R6"/>